<dbReference type="InterPro" id="IPR008927">
    <property type="entry name" value="6-PGluconate_DH-like_C_sf"/>
</dbReference>
<keyword evidence="1" id="KW-0560">Oxidoreductase</keyword>
<dbReference type="SUPFAM" id="SSF51735">
    <property type="entry name" value="NAD(P)-binding Rossmann-fold domains"/>
    <property type="match status" value="1"/>
</dbReference>
<dbReference type="RefSeq" id="WP_376861694.1">
    <property type="nucleotide sequence ID" value="NZ_JBHSLA010000006.1"/>
</dbReference>
<evidence type="ECO:0000313" key="5">
    <source>
        <dbReference type="Proteomes" id="UP001596162"/>
    </source>
</evidence>
<organism evidence="4 5">
    <name type="scientific">Bizionia hallyeonensis</name>
    <dbReference type="NCBI Taxonomy" id="1123757"/>
    <lineage>
        <taxon>Bacteria</taxon>
        <taxon>Pseudomonadati</taxon>
        <taxon>Bacteroidota</taxon>
        <taxon>Flavobacteriia</taxon>
        <taxon>Flavobacteriales</taxon>
        <taxon>Flavobacteriaceae</taxon>
        <taxon>Bizionia</taxon>
    </lineage>
</organism>
<evidence type="ECO:0000313" key="4">
    <source>
        <dbReference type="EMBL" id="MFC5196334.1"/>
    </source>
</evidence>
<dbReference type="InterPro" id="IPR006176">
    <property type="entry name" value="3-OHacyl-CoA_DH_NAD-bd"/>
</dbReference>
<reference evidence="5" key="1">
    <citation type="journal article" date="2019" name="Int. J. Syst. Evol. Microbiol.">
        <title>The Global Catalogue of Microorganisms (GCM) 10K type strain sequencing project: providing services to taxonomists for standard genome sequencing and annotation.</title>
        <authorList>
            <consortium name="The Broad Institute Genomics Platform"/>
            <consortium name="The Broad Institute Genome Sequencing Center for Infectious Disease"/>
            <person name="Wu L."/>
            <person name="Ma J."/>
        </authorList>
    </citation>
    <scope>NUCLEOTIDE SEQUENCE [LARGE SCALE GENOMIC DNA]</scope>
    <source>
        <strain evidence="5">JCM 17978</strain>
    </source>
</reference>
<evidence type="ECO:0000259" key="3">
    <source>
        <dbReference type="Pfam" id="PF02737"/>
    </source>
</evidence>
<evidence type="ECO:0000259" key="2">
    <source>
        <dbReference type="Pfam" id="PF00725"/>
    </source>
</evidence>
<feature type="domain" description="3-hydroxyacyl-CoA dehydrogenase NAD binding" evidence="3">
    <location>
        <begin position="19"/>
        <end position="197"/>
    </location>
</feature>
<dbReference type="PROSITE" id="PS00067">
    <property type="entry name" value="3HCDH"/>
    <property type="match status" value="1"/>
</dbReference>
<name>A0ABW0CAS4_9FLAO</name>
<accession>A0ABW0CAS4</accession>
<gene>
    <name evidence="4" type="ORF">ACFPH8_13425</name>
</gene>
<dbReference type="Pfam" id="PF02737">
    <property type="entry name" value="3HCDH_N"/>
    <property type="match status" value="1"/>
</dbReference>
<dbReference type="InterPro" id="IPR006180">
    <property type="entry name" value="3-OHacyl-CoA_DH_CS"/>
</dbReference>
<dbReference type="Proteomes" id="UP001596162">
    <property type="component" value="Unassembled WGS sequence"/>
</dbReference>
<dbReference type="EMBL" id="JBHSLA010000006">
    <property type="protein sequence ID" value="MFC5196334.1"/>
    <property type="molecule type" value="Genomic_DNA"/>
</dbReference>
<protein>
    <submittedName>
        <fullName evidence="4">3-hydroxyacyl-CoA dehydrogenase NAD-binding domain-containing protein</fullName>
    </submittedName>
</protein>
<evidence type="ECO:0000256" key="1">
    <source>
        <dbReference type="ARBA" id="ARBA00023002"/>
    </source>
</evidence>
<sequence length="406" mass="45140">MSENQKSKIVNPQSPIKFVGVIGSGTMGSGIAQVAATAGCTVKLYDTNQAVLDKAKLALEKILSRLIEKGRIDSEEKNRIQSNISYVNNLKDLADSNLTIEAIIENIDIKKKVFSELESYVSNDCIIASNTSSLSIASIASALINPKRCVGIHFFNPAPLMKLVEVIPAIQTSYETLEKSIDTISSWNKTAAVAKDTPGFIVNRVARPFYGEALRIYEEGIANFATIDSAMKDIGGFRMGPFELMDFIGNDVNYTVTETVFTAFYFDPRYKPSFTQKRFAEAGYLGRKSGIGYYEYDKSGKIIESEDVTLSAVETSLKQQIFNRILVMLINEAADALFLNIASAKDIDNAMTKGVNYPKGLLAWADEKGINWCVDQMDALYNEYHEDRYRCSPLLRKMNLQGLRFL</sequence>
<feature type="domain" description="3-hydroxyacyl-CoA dehydrogenase C-terminal" evidence="2">
    <location>
        <begin position="321"/>
        <end position="400"/>
    </location>
</feature>
<dbReference type="PANTHER" id="PTHR48075">
    <property type="entry name" value="3-HYDROXYACYL-COA DEHYDROGENASE FAMILY PROTEIN"/>
    <property type="match status" value="1"/>
</dbReference>
<dbReference type="Gene3D" id="3.40.50.720">
    <property type="entry name" value="NAD(P)-binding Rossmann-like Domain"/>
    <property type="match status" value="1"/>
</dbReference>
<feature type="domain" description="3-hydroxyacyl-CoA dehydrogenase C-terminal" evidence="2">
    <location>
        <begin position="199"/>
        <end position="296"/>
    </location>
</feature>
<dbReference type="InterPro" id="IPR006108">
    <property type="entry name" value="3HC_DH_C"/>
</dbReference>
<dbReference type="Gene3D" id="1.10.1040.50">
    <property type="match status" value="1"/>
</dbReference>
<dbReference type="InterPro" id="IPR036291">
    <property type="entry name" value="NAD(P)-bd_dom_sf"/>
</dbReference>
<comment type="caution">
    <text evidence="4">The sequence shown here is derived from an EMBL/GenBank/DDBJ whole genome shotgun (WGS) entry which is preliminary data.</text>
</comment>
<keyword evidence="5" id="KW-1185">Reference proteome</keyword>
<dbReference type="PANTHER" id="PTHR48075:SF5">
    <property type="entry name" value="3-HYDROXYBUTYRYL-COA DEHYDROGENASE"/>
    <property type="match status" value="1"/>
</dbReference>
<proteinExistence type="predicted"/>
<dbReference type="Pfam" id="PF00725">
    <property type="entry name" value="3HCDH"/>
    <property type="match status" value="2"/>
</dbReference>
<dbReference type="SUPFAM" id="SSF48179">
    <property type="entry name" value="6-phosphogluconate dehydrogenase C-terminal domain-like"/>
    <property type="match status" value="2"/>
</dbReference>